<evidence type="ECO:0000256" key="3">
    <source>
        <dbReference type="ARBA" id="ARBA00010895"/>
    </source>
</evidence>
<evidence type="ECO:0000256" key="5">
    <source>
        <dbReference type="ARBA" id="ARBA00022946"/>
    </source>
</evidence>
<comment type="function">
    <text evidence="1">Required for respiratory activity and maintenance and expression of the mitochondrial genome.</text>
</comment>
<evidence type="ECO:0000313" key="7">
    <source>
        <dbReference type="EMBL" id="KAL0640733.1"/>
    </source>
</evidence>
<keyword evidence="8" id="KW-1185">Reference proteome</keyword>
<comment type="subcellular location">
    <subcellularLocation>
        <location evidence="2">Mitochondrion</location>
    </subcellularLocation>
</comment>
<dbReference type="InterPro" id="IPR010487">
    <property type="entry name" value="NGRN/Rrg9"/>
</dbReference>
<evidence type="ECO:0000256" key="1">
    <source>
        <dbReference type="ARBA" id="ARBA00003548"/>
    </source>
</evidence>
<evidence type="ECO:0000256" key="4">
    <source>
        <dbReference type="ARBA" id="ARBA00013566"/>
    </source>
</evidence>
<proteinExistence type="inferred from homology"/>
<name>A0ABR3GY48_9PEZI</name>
<dbReference type="PANTHER" id="PTHR13475">
    <property type="entry name" value="NEUGRIN"/>
    <property type="match status" value="1"/>
</dbReference>
<sequence length="680" mass="76280">MRKNGRDNTTGAATPANEAEPGSTTEFYPVPKMVRWVSNKNGIRVGVPDAWLSGPIGKVFQAQSGTESMKLARARGGERLIEEIEERQGTVPMEVEVQRQSSFADADALTDDDYVPFVFPSTSTHLKADKSAGRALHLVNKDKFFMHNRTGWPPPVPKVATEQSVDSWDGEPHIEHTEQLDVGEFSTEWGALEGVEEESLVTSANESGDITGQTLSNLPQSSGGGGGTLRTAGKRPVVAAKKKMWLNKPVLSEEEEAAKWAAAEEERAARWEKRWLEKASKAKAVREERDARKEESKRLDKLAELAAAGELKAAKKKKKRLEQRAKWAAVEEAANKAGVTGGEQGQVGEGQYDDNAKLAGDVEVTQEEGQRQAENLQCETNMDADTAAGAMAGAKAKKHLKAGERRARWWSEVLAYKASNRKSPIRRPRSPAFKEAPPPISQSPEASTANPDPVTPYKKTHRGRRAVSATRRPSHFPPPQNNYRGRRSLPPTQILHSPPRERKPHDPSLKYDLWNLPVPTFDVRPTRLQQYIASRPRNELERWKVEKANLYEKFKGAKWEPMKKLSPAALDGIRELHKSHPEYTTNKLSQLFEIDPEAIKRVLRSNWERDAATDEARMERWAKRGENVYRRWENLGVVQTKQSKKQVRDRRKEREAKWGPPENRNGDMKVSLAAISGRIV</sequence>
<dbReference type="Proteomes" id="UP001447188">
    <property type="component" value="Unassembled WGS sequence"/>
</dbReference>
<feature type="region of interest" description="Disordered" evidence="6">
    <location>
        <begin position="279"/>
        <end position="298"/>
    </location>
</feature>
<feature type="compositionally biased region" description="Basic and acidic residues" evidence="6">
    <location>
        <begin position="498"/>
        <end position="509"/>
    </location>
</feature>
<feature type="compositionally biased region" description="Polar residues" evidence="6">
    <location>
        <begin position="210"/>
        <end position="220"/>
    </location>
</feature>
<keyword evidence="5" id="KW-0809">Transit peptide</keyword>
<dbReference type="PANTHER" id="PTHR13475:SF3">
    <property type="entry name" value="NEUGRIN"/>
    <property type="match status" value="1"/>
</dbReference>
<feature type="region of interest" description="Disordered" evidence="6">
    <location>
        <begin position="1"/>
        <end position="26"/>
    </location>
</feature>
<organism evidence="7 8">
    <name type="scientific">Discina gigas</name>
    <dbReference type="NCBI Taxonomy" id="1032678"/>
    <lineage>
        <taxon>Eukaryota</taxon>
        <taxon>Fungi</taxon>
        <taxon>Dikarya</taxon>
        <taxon>Ascomycota</taxon>
        <taxon>Pezizomycotina</taxon>
        <taxon>Pezizomycetes</taxon>
        <taxon>Pezizales</taxon>
        <taxon>Discinaceae</taxon>
        <taxon>Discina</taxon>
    </lineage>
</organism>
<evidence type="ECO:0000313" key="8">
    <source>
        <dbReference type="Proteomes" id="UP001447188"/>
    </source>
</evidence>
<comment type="caution">
    <text evidence="7">The sequence shown here is derived from an EMBL/GenBank/DDBJ whole genome shotgun (WGS) entry which is preliminary data.</text>
</comment>
<dbReference type="EMBL" id="JBBBZM010000001">
    <property type="protein sequence ID" value="KAL0640733.1"/>
    <property type="molecule type" value="Genomic_DNA"/>
</dbReference>
<evidence type="ECO:0000256" key="6">
    <source>
        <dbReference type="SAM" id="MobiDB-lite"/>
    </source>
</evidence>
<comment type="similarity">
    <text evidence="3">Belongs to the RRG9 family.</text>
</comment>
<feature type="compositionally biased region" description="Basic residues" evidence="6">
    <location>
        <begin position="419"/>
        <end position="429"/>
    </location>
</feature>
<feature type="region of interest" description="Disordered" evidence="6">
    <location>
        <begin position="418"/>
        <end position="509"/>
    </location>
</feature>
<accession>A0ABR3GY48</accession>
<feature type="region of interest" description="Disordered" evidence="6">
    <location>
        <begin position="640"/>
        <end position="667"/>
    </location>
</feature>
<reference evidence="7 8" key="1">
    <citation type="submission" date="2024-02" db="EMBL/GenBank/DDBJ databases">
        <title>Discinaceae phylogenomics.</title>
        <authorList>
            <person name="Dirks A.C."/>
            <person name="James T.Y."/>
        </authorList>
    </citation>
    <scope>NUCLEOTIDE SEQUENCE [LARGE SCALE GENOMIC DNA]</scope>
    <source>
        <strain evidence="7 8">ACD0624</strain>
    </source>
</reference>
<gene>
    <name evidence="7" type="primary">RRG9</name>
    <name evidence="7" type="ORF">Q9L58_000038</name>
</gene>
<evidence type="ECO:0000256" key="2">
    <source>
        <dbReference type="ARBA" id="ARBA00004173"/>
    </source>
</evidence>
<protein>
    <recommendedName>
        <fullName evidence="4">Required for respiratory growth protein 9, mitochondrial</fullName>
    </recommendedName>
</protein>
<feature type="region of interest" description="Disordered" evidence="6">
    <location>
        <begin position="210"/>
        <end position="232"/>
    </location>
</feature>